<sequence length="285" mass="31517">MSEGPKRFSLSDYQSKRGHARPAEAAGNGEQKNELEELHMLLGTGTAAGAASSSSNGLPIVPRTPGASPEHNADAGSDGGENEDGEDVEIGSRDSKAEQSGRSSSRRRRHRHRSDRRASKDDKSNSHRHRHHNRRHRRSSSPRSRSASKTQRRSRAHSVSCSRSRSSERSGSRRSRNRNRNRDAHRSPSQSPSRSSSPGDEISMRCVFPYEDGGIIIGLRGAHLTKLRQSVQAVDWRISNETNDRQDRILIVKGTVAHIAEVSMLPAPQIHFFQNTLSLRAAAYA</sequence>
<evidence type="ECO:0000313" key="2">
    <source>
        <dbReference type="EMBL" id="KAJ2805690.1"/>
    </source>
</evidence>
<dbReference type="AlphaFoldDB" id="A0A9W8HY40"/>
<feature type="compositionally biased region" description="Basic and acidic residues" evidence="1">
    <location>
        <begin position="116"/>
        <end position="125"/>
    </location>
</feature>
<dbReference type="EMBL" id="JANBUO010000266">
    <property type="protein sequence ID" value="KAJ2805690.1"/>
    <property type="molecule type" value="Genomic_DNA"/>
</dbReference>
<protein>
    <recommendedName>
        <fullName evidence="4">K Homology domain-containing protein</fullName>
    </recommendedName>
</protein>
<gene>
    <name evidence="2" type="ORF">H4R20_001988</name>
</gene>
<comment type="caution">
    <text evidence="2">The sequence shown here is derived from an EMBL/GenBank/DDBJ whole genome shotgun (WGS) entry which is preliminary data.</text>
</comment>
<feature type="compositionally biased region" description="Basic residues" evidence="1">
    <location>
        <begin position="126"/>
        <end position="140"/>
    </location>
</feature>
<evidence type="ECO:0008006" key="4">
    <source>
        <dbReference type="Google" id="ProtNLM"/>
    </source>
</evidence>
<dbReference type="Proteomes" id="UP001140094">
    <property type="component" value="Unassembled WGS sequence"/>
</dbReference>
<feature type="compositionally biased region" description="Low complexity" evidence="1">
    <location>
        <begin position="43"/>
        <end position="57"/>
    </location>
</feature>
<evidence type="ECO:0000256" key="1">
    <source>
        <dbReference type="SAM" id="MobiDB-lite"/>
    </source>
</evidence>
<feature type="compositionally biased region" description="Low complexity" evidence="1">
    <location>
        <begin position="187"/>
        <end position="198"/>
    </location>
</feature>
<evidence type="ECO:0000313" key="3">
    <source>
        <dbReference type="Proteomes" id="UP001140094"/>
    </source>
</evidence>
<keyword evidence="3" id="KW-1185">Reference proteome</keyword>
<organism evidence="2 3">
    <name type="scientific">Coemansia guatemalensis</name>
    <dbReference type="NCBI Taxonomy" id="2761395"/>
    <lineage>
        <taxon>Eukaryota</taxon>
        <taxon>Fungi</taxon>
        <taxon>Fungi incertae sedis</taxon>
        <taxon>Zoopagomycota</taxon>
        <taxon>Kickxellomycotina</taxon>
        <taxon>Kickxellomycetes</taxon>
        <taxon>Kickxellales</taxon>
        <taxon>Kickxellaceae</taxon>
        <taxon>Coemansia</taxon>
    </lineage>
</organism>
<accession>A0A9W8HY40</accession>
<dbReference type="OrthoDB" id="441329at2759"/>
<feature type="compositionally biased region" description="Basic and acidic residues" evidence="1">
    <location>
        <begin position="90"/>
        <end position="99"/>
    </location>
</feature>
<feature type="region of interest" description="Disordered" evidence="1">
    <location>
        <begin position="1"/>
        <end position="204"/>
    </location>
</feature>
<feature type="compositionally biased region" description="Basic residues" evidence="1">
    <location>
        <begin position="104"/>
        <end position="115"/>
    </location>
</feature>
<proteinExistence type="predicted"/>
<name>A0A9W8HY40_9FUNG</name>
<reference evidence="2" key="1">
    <citation type="submission" date="2022-07" db="EMBL/GenBank/DDBJ databases">
        <title>Phylogenomic reconstructions and comparative analyses of Kickxellomycotina fungi.</title>
        <authorList>
            <person name="Reynolds N.K."/>
            <person name="Stajich J.E."/>
            <person name="Barry K."/>
            <person name="Grigoriev I.V."/>
            <person name="Crous P."/>
            <person name="Smith M.E."/>
        </authorList>
    </citation>
    <scope>NUCLEOTIDE SEQUENCE</scope>
    <source>
        <strain evidence="2">NRRL 1565</strain>
    </source>
</reference>
<feature type="compositionally biased region" description="Acidic residues" evidence="1">
    <location>
        <begin position="80"/>
        <end position="89"/>
    </location>
</feature>